<feature type="region of interest" description="Disordered" evidence="1">
    <location>
        <begin position="66"/>
        <end position="90"/>
    </location>
</feature>
<dbReference type="RefSeq" id="XP_011776408.1">
    <property type="nucleotide sequence ID" value="XM_011778106.1"/>
</dbReference>
<evidence type="ECO:0000313" key="3">
    <source>
        <dbReference type="Proteomes" id="UP000002316"/>
    </source>
</evidence>
<name>C9ZXJ3_TRYB9</name>
<protein>
    <submittedName>
        <fullName evidence="2">Uncharacterized protein</fullName>
    </submittedName>
</protein>
<dbReference type="EMBL" id="FN554972">
    <property type="protein sequence ID" value="CBH14137.1"/>
    <property type="molecule type" value="Genomic_DNA"/>
</dbReference>
<proteinExistence type="predicted"/>
<dbReference type="AlphaFoldDB" id="C9ZXJ3"/>
<sequence length="103" mass="12007">MHNALRTRKQPRQNTSITNRYTLQKKSQIARWRGNLIHYPASENRYCTQAPEIHPVLARNKFIKDRTKPPLQSPTHWKGNATVGRREGGMSHVLLHKTIKKDT</sequence>
<evidence type="ECO:0000256" key="1">
    <source>
        <dbReference type="SAM" id="MobiDB-lite"/>
    </source>
</evidence>
<dbReference type="Proteomes" id="UP000002316">
    <property type="component" value="Chromosome 9"/>
</dbReference>
<feature type="compositionally biased region" description="Basic residues" evidence="1">
    <location>
        <begin position="1"/>
        <end position="11"/>
    </location>
</feature>
<accession>C9ZXJ3</accession>
<organism evidence="2 3">
    <name type="scientific">Trypanosoma brucei gambiense (strain MHOM/CI/86/DAL972)</name>
    <dbReference type="NCBI Taxonomy" id="679716"/>
    <lineage>
        <taxon>Eukaryota</taxon>
        <taxon>Discoba</taxon>
        <taxon>Euglenozoa</taxon>
        <taxon>Kinetoplastea</taxon>
        <taxon>Metakinetoplastina</taxon>
        <taxon>Trypanosomatida</taxon>
        <taxon>Trypanosomatidae</taxon>
        <taxon>Trypanosoma</taxon>
    </lineage>
</organism>
<dbReference type="KEGG" id="tbg:TbgDal_IX2120"/>
<evidence type="ECO:0000313" key="2">
    <source>
        <dbReference type="EMBL" id="CBH14137.1"/>
    </source>
</evidence>
<feature type="region of interest" description="Disordered" evidence="1">
    <location>
        <begin position="1"/>
        <end position="20"/>
    </location>
</feature>
<reference evidence="3" key="1">
    <citation type="journal article" date="2010" name="PLoS Negl. Trop. Dis.">
        <title>The genome sequence of Trypanosoma brucei gambiense, causative agent of chronic human african trypanosomiasis.</title>
        <authorList>
            <person name="Jackson A.P."/>
            <person name="Sanders M."/>
            <person name="Berry A."/>
            <person name="McQuillan J."/>
            <person name="Aslett M.A."/>
            <person name="Quail M.A."/>
            <person name="Chukualim B."/>
            <person name="Capewell P."/>
            <person name="MacLeod A."/>
            <person name="Melville S.E."/>
            <person name="Gibson W."/>
            <person name="Barry J.D."/>
            <person name="Berriman M."/>
            <person name="Hertz-Fowler C."/>
        </authorList>
    </citation>
    <scope>NUCLEOTIDE SEQUENCE [LARGE SCALE GENOMIC DNA]</scope>
    <source>
        <strain evidence="3">MHOM/CI/86/DAL972</strain>
    </source>
</reference>
<gene>
    <name evidence="2" type="ORF">TbgDal_IX2120</name>
</gene>
<dbReference type="GeneID" id="23860202"/>